<dbReference type="EMBL" id="MWBO01000006">
    <property type="protein sequence ID" value="OQA53306.1"/>
    <property type="molecule type" value="Genomic_DNA"/>
</dbReference>
<accession>A0A1V5SFK5</accession>
<evidence type="ECO:0000313" key="1">
    <source>
        <dbReference type="EMBL" id="OQA53306.1"/>
    </source>
</evidence>
<organism evidence="1">
    <name type="scientific">candidate division WS2 bacterium ADurb.Bin280</name>
    <dbReference type="NCBI Taxonomy" id="1852829"/>
    <lineage>
        <taxon>Bacteria</taxon>
        <taxon>candidate division WS2</taxon>
    </lineage>
</organism>
<dbReference type="AlphaFoldDB" id="A0A1V5SFK5"/>
<protein>
    <submittedName>
        <fullName evidence="1">Uncharacterized protein</fullName>
    </submittedName>
</protein>
<reference evidence="1" key="1">
    <citation type="submission" date="2017-02" db="EMBL/GenBank/DDBJ databases">
        <title>Delving into the versatile metabolic prowess of the omnipresent phylum Bacteroidetes.</title>
        <authorList>
            <person name="Nobu M.K."/>
            <person name="Mei R."/>
            <person name="Narihiro T."/>
            <person name="Kuroda K."/>
            <person name="Liu W.-T."/>
        </authorList>
    </citation>
    <scope>NUCLEOTIDE SEQUENCE</scope>
    <source>
        <strain evidence="1">ADurb.Bin280</strain>
    </source>
</reference>
<proteinExistence type="predicted"/>
<comment type="caution">
    <text evidence="1">The sequence shown here is derived from an EMBL/GenBank/DDBJ whole genome shotgun (WGS) entry which is preliminary data.</text>
</comment>
<gene>
    <name evidence="1" type="ORF">BWY43_00077</name>
</gene>
<name>A0A1V5SFK5_9BACT</name>
<dbReference type="Proteomes" id="UP000485367">
    <property type="component" value="Unassembled WGS sequence"/>
</dbReference>
<sequence>MSEQKTINQNIEVLARFSAGTLSPIAFKYEGRLIKIESIDLSYKTRSGSVLLLSFHVSSNANSYKITYDGTRLSWVLEESFF</sequence>